<protein>
    <submittedName>
        <fullName evidence="2">Uncharacterized protein</fullName>
    </submittedName>
</protein>
<name>A0A816EBS5_9BILA</name>
<dbReference type="AlphaFoldDB" id="A0A816EBS5"/>
<accession>A0A816EBS5</accession>
<evidence type="ECO:0000313" key="2">
    <source>
        <dbReference type="EMBL" id="CAF1647763.1"/>
    </source>
</evidence>
<keyword evidence="3" id="KW-1185">Reference proteome</keyword>
<reference evidence="2" key="1">
    <citation type="submission" date="2021-02" db="EMBL/GenBank/DDBJ databases">
        <authorList>
            <person name="Nowell W R."/>
        </authorList>
    </citation>
    <scope>NUCLEOTIDE SEQUENCE</scope>
</reference>
<gene>
    <name evidence="2" type="ORF">JXQ802_LOCUS54136</name>
    <name evidence="1" type="ORF">PYM288_LOCUS37716</name>
</gene>
<organism evidence="2 3">
    <name type="scientific">Rotaria sordida</name>
    <dbReference type="NCBI Taxonomy" id="392033"/>
    <lineage>
        <taxon>Eukaryota</taxon>
        <taxon>Metazoa</taxon>
        <taxon>Spiralia</taxon>
        <taxon>Gnathifera</taxon>
        <taxon>Rotifera</taxon>
        <taxon>Eurotatoria</taxon>
        <taxon>Bdelloidea</taxon>
        <taxon>Philodinida</taxon>
        <taxon>Philodinidae</taxon>
        <taxon>Rotaria</taxon>
    </lineage>
</organism>
<dbReference type="EMBL" id="CAJNOL010010134">
    <property type="protein sequence ID" value="CAF1647763.1"/>
    <property type="molecule type" value="Genomic_DNA"/>
</dbReference>
<comment type="caution">
    <text evidence="2">The sequence shown here is derived from an EMBL/GenBank/DDBJ whole genome shotgun (WGS) entry which is preliminary data.</text>
</comment>
<dbReference type="Proteomes" id="UP000663870">
    <property type="component" value="Unassembled WGS sequence"/>
</dbReference>
<evidence type="ECO:0000313" key="3">
    <source>
        <dbReference type="Proteomes" id="UP000663870"/>
    </source>
</evidence>
<dbReference type="EMBL" id="CAJNOH010008450">
    <property type="protein sequence ID" value="CAF1480033.1"/>
    <property type="molecule type" value="Genomic_DNA"/>
</dbReference>
<evidence type="ECO:0000313" key="1">
    <source>
        <dbReference type="EMBL" id="CAF1480033.1"/>
    </source>
</evidence>
<dbReference type="Proteomes" id="UP000663854">
    <property type="component" value="Unassembled WGS sequence"/>
</dbReference>
<feature type="non-terminal residue" evidence="2">
    <location>
        <position position="1"/>
    </location>
</feature>
<proteinExistence type="predicted"/>
<sequence length="34" mass="3998">INDELIEWLCSCLPSTYSITRDIGTSNIRLWIDR</sequence>